<dbReference type="AlphaFoldDB" id="A0A4Y2AB06"/>
<sequence>MTVESDAWELYTSWKKTPSTSNSIPRFYYKIPYEDGSLRQKLREEARAVFIERKNKELLDNEDLKELWMLLEQNLSPPFTNEDHMINYLDFKKVSNKSDEKFKSYFSARIFAKLLQNDKHGRISIRHFFNYVMRKVWLHQTRIGLSFYDLAGQGYLREVVSFNNFSINLLNKNVILSTT</sequence>
<evidence type="ECO:0000313" key="4">
    <source>
        <dbReference type="Proteomes" id="UP000499080"/>
    </source>
</evidence>
<dbReference type="InterPro" id="IPR011992">
    <property type="entry name" value="EF-hand-dom_pair"/>
</dbReference>
<reference evidence="3 4" key="1">
    <citation type="journal article" date="2019" name="Sci. Rep.">
        <title>Orb-weaving spider Araneus ventricosus genome elucidates the spidroin gene catalogue.</title>
        <authorList>
            <person name="Kono N."/>
            <person name="Nakamura H."/>
            <person name="Ohtoshi R."/>
            <person name="Moran D.A.P."/>
            <person name="Shinohara A."/>
            <person name="Yoshida Y."/>
            <person name="Fujiwara M."/>
            <person name="Mori M."/>
            <person name="Tomita M."/>
            <person name="Arakawa K."/>
        </authorList>
    </citation>
    <scope>NUCLEOTIDE SEQUENCE [LARGE SCALE GENOMIC DNA]</scope>
</reference>
<dbReference type="GO" id="GO:0030865">
    <property type="term" value="P:cortical cytoskeleton organization"/>
    <property type="evidence" value="ECO:0007669"/>
    <property type="project" value="TreeGrafter"/>
</dbReference>
<dbReference type="GO" id="GO:0035303">
    <property type="term" value="P:regulation of dephosphorylation"/>
    <property type="evidence" value="ECO:0007669"/>
    <property type="project" value="InterPro"/>
</dbReference>
<evidence type="ECO:0000256" key="2">
    <source>
        <dbReference type="ARBA" id="ARBA00022490"/>
    </source>
</evidence>
<comment type="caution">
    <text evidence="3">The sequence shown here is derived from an EMBL/GenBank/DDBJ whole genome shotgun (WGS) entry which is preliminary data.</text>
</comment>
<evidence type="ECO:0000313" key="3">
    <source>
        <dbReference type="EMBL" id="GBL76948.1"/>
    </source>
</evidence>
<protein>
    <submittedName>
        <fullName evidence="3">Serine/threonine-protein phosphatase 2A regulatory subunit B'' subunit gamma</fullName>
    </submittedName>
</protein>
<organism evidence="3 4">
    <name type="scientific">Araneus ventricosus</name>
    <name type="common">Orbweaver spider</name>
    <name type="synonym">Epeira ventricosa</name>
    <dbReference type="NCBI Taxonomy" id="182803"/>
    <lineage>
        <taxon>Eukaryota</taxon>
        <taxon>Metazoa</taxon>
        <taxon>Ecdysozoa</taxon>
        <taxon>Arthropoda</taxon>
        <taxon>Chelicerata</taxon>
        <taxon>Arachnida</taxon>
        <taxon>Araneae</taxon>
        <taxon>Araneomorphae</taxon>
        <taxon>Entelegynae</taxon>
        <taxon>Araneoidea</taxon>
        <taxon>Araneidae</taxon>
        <taxon>Araneus</taxon>
    </lineage>
</organism>
<proteinExistence type="predicted"/>
<gene>
    <name evidence="3" type="primary">ppp2r3c_0</name>
    <name evidence="3" type="ORF">AVEN_12620_1</name>
</gene>
<dbReference type="InterPro" id="IPR039865">
    <property type="entry name" value="PPP2R3C"/>
</dbReference>
<evidence type="ECO:0000256" key="1">
    <source>
        <dbReference type="ARBA" id="ARBA00004496"/>
    </source>
</evidence>
<dbReference type="PANTHER" id="PTHR12085:SF3">
    <property type="entry name" value="SERINE_THREONINE-PROTEIN PHOSPHATASE 2A REGULATORY SUBUNIT B'' SUBUNIT GAMMA"/>
    <property type="match status" value="1"/>
</dbReference>
<keyword evidence="2" id="KW-0963">Cytoplasm</keyword>
<dbReference type="GO" id="GO:0005819">
    <property type="term" value="C:spindle"/>
    <property type="evidence" value="ECO:0007669"/>
    <property type="project" value="TreeGrafter"/>
</dbReference>
<dbReference type="GO" id="GO:0005737">
    <property type="term" value="C:cytoplasm"/>
    <property type="evidence" value="ECO:0007669"/>
    <property type="project" value="UniProtKB-SubCell"/>
</dbReference>
<dbReference type="SUPFAM" id="SSF47473">
    <property type="entry name" value="EF-hand"/>
    <property type="match status" value="1"/>
</dbReference>
<comment type="subcellular location">
    <subcellularLocation>
        <location evidence="1">Cytoplasm</location>
    </subcellularLocation>
</comment>
<accession>A0A4Y2AB06</accession>
<dbReference type="Proteomes" id="UP000499080">
    <property type="component" value="Unassembled WGS sequence"/>
</dbReference>
<dbReference type="PANTHER" id="PTHR12085">
    <property type="entry name" value="SERINE/THREONINE-PROTEIN PHOSPHATASE 2A REGULATORY SUBUNIT B'' SUBUNIT GAMMA"/>
    <property type="match status" value="1"/>
</dbReference>
<name>A0A4Y2AB06_ARAVE</name>
<dbReference type="EMBL" id="BGPR01000011">
    <property type="protein sequence ID" value="GBL76948.1"/>
    <property type="molecule type" value="Genomic_DNA"/>
</dbReference>
<keyword evidence="4" id="KW-1185">Reference proteome</keyword>
<dbReference type="GO" id="GO:0005813">
    <property type="term" value="C:centrosome"/>
    <property type="evidence" value="ECO:0007669"/>
    <property type="project" value="TreeGrafter"/>
</dbReference>
<dbReference type="OrthoDB" id="10265007at2759"/>
<dbReference type="GO" id="GO:0000226">
    <property type="term" value="P:microtubule cytoskeleton organization"/>
    <property type="evidence" value="ECO:0007669"/>
    <property type="project" value="TreeGrafter"/>
</dbReference>